<dbReference type="EMBL" id="JBHSZV010000011">
    <property type="protein sequence ID" value="MFC7061070.1"/>
    <property type="molecule type" value="Genomic_DNA"/>
</dbReference>
<sequence>MIFALLMTIASMFLIQTVLGMGQVKNFNKYYSEMRSEGKVSIGRSKGLIRTGVVLLISIDQKARIKRVKKMQGLTVFARFKDVDGLEGQHLLKVDNQVLDHFDRFTTKALTDAQHVYRVVQAGGEPPKPKSPLQSVLKLFKRKEEVKQ</sequence>
<gene>
    <name evidence="1" type="ORF">ACFQIC_04220</name>
</gene>
<organism evidence="1 2">
    <name type="scientific">Halobacillus seohaensis</name>
    <dbReference type="NCBI Taxonomy" id="447421"/>
    <lineage>
        <taxon>Bacteria</taxon>
        <taxon>Bacillati</taxon>
        <taxon>Bacillota</taxon>
        <taxon>Bacilli</taxon>
        <taxon>Bacillales</taxon>
        <taxon>Bacillaceae</taxon>
        <taxon>Halobacillus</taxon>
    </lineage>
</organism>
<name>A0ABW2EJP0_9BACI</name>
<comment type="caution">
    <text evidence="1">The sequence shown here is derived from an EMBL/GenBank/DDBJ whole genome shotgun (WGS) entry which is preliminary data.</text>
</comment>
<dbReference type="PIRSF" id="PIRSF011474">
    <property type="entry name" value="Glucitol_operon_activator"/>
    <property type="match status" value="1"/>
</dbReference>
<accession>A0ABW2EJP0</accession>
<dbReference type="InterPro" id="IPR009693">
    <property type="entry name" value="Glucitol_operon_activator"/>
</dbReference>
<proteinExistence type="predicted"/>
<keyword evidence="2" id="KW-1185">Reference proteome</keyword>
<reference evidence="2" key="1">
    <citation type="journal article" date="2019" name="Int. J. Syst. Evol. Microbiol.">
        <title>The Global Catalogue of Microorganisms (GCM) 10K type strain sequencing project: providing services to taxonomists for standard genome sequencing and annotation.</title>
        <authorList>
            <consortium name="The Broad Institute Genomics Platform"/>
            <consortium name="The Broad Institute Genome Sequencing Center for Infectious Disease"/>
            <person name="Wu L."/>
            <person name="Ma J."/>
        </authorList>
    </citation>
    <scope>NUCLEOTIDE SEQUENCE [LARGE SCALE GENOMIC DNA]</scope>
    <source>
        <strain evidence="2">CGMCC 4.1621</strain>
    </source>
</reference>
<dbReference type="RefSeq" id="WP_204708840.1">
    <property type="nucleotide sequence ID" value="NZ_JBHSZV010000011.1"/>
</dbReference>
<dbReference type="Proteomes" id="UP001596410">
    <property type="component" value="Unassembled WGS sequence"/>
</dbReference>
<evidence type="ECO:0000313" key="2">
    <source>
        <dbReference type="Proteomes" id="UP001596410"/>
    </source>
</evidence>
<protein>
    <submittedName>
        <fullName evidence="1">Transcriptional regulator GutM</fullName>
    </submittedName>
</protein>
<evidence type="ECO:0000313" key="1">
    <source>
        <dbReference type="EMBL" id="MFC7061070.1"/>
    </source>
</evidence>
<dbReference type="Pfam" id="PF06923">
    <property type="entry name" value="GutM"/>
    <property type="match status" value="1"/>
</dbReference>